<reference evidence="4 5" key="1">
    <citation type="submission" date="2019-11" db="EMBL/GenBank/DDBJ databases">
        <title>Draft genome sequences of five Paenibacillus species of dairy origin.</title>
        <authorList>
            <person name="Olajide A.M."/>
            <person name="Chen S."/>
            <person name="Lapointe G."/>
        </authorList>
    </citation>
    <scope>NUCLEOTIDE SEQUENCE [LARGE SCALE GENOMIC DNA]</scope>
    <source>
        <strain evidence="4 5">2CS3</strain>
    </source>
</reference>
<dbReference type="RefSeq" id="WP_127610244.1">
    <property type="nucleotide sequence ID" value="NZ_JARTHJ010000132.1"/>
</dbReference>
<evidence type="ECO:0000259" key="3">
    <source>
        <dbReference type="PROSITE" id="PS50966"/>
    </source>
</evidence>
<dbReference type="GO" id="GO:0008270">
    <property type="term" value="F:zinc ion binding"/>
    <property type="evidence" value="ECO:0007669"/>
    <property type="project" value="UniProtKB-KW"/>
</dbReference>
<evidence type="ECO:0000313" key="4">
    <source>
        <dbReference type="EMBL" id="MUG71937.1"/>
    </source>
</evidence>
<organism evidence="4 5">
    <name type="scientific">Paenibacillus validus</name>
    <dbReference type="NCBI Taxonomy" id="44253"/>
    <lineage>
        <taxon>Bacteria</taxon>
        <taxon>Bacillati</taxon>
        <taxon>Bacillota</taxon>
        <taxon>Bacilli</taxon>
        <taxon>Bacillales</taxon>
        <taxon>Paenibacillaceae</taxon>
        <taxon>Paenibacillus</taxon>
    </lineage>
</organism>
<keyword evidence="5" id="KW-1185">Reference proteome</keyword>
<dbReference type="AlphaFoldDB" id="A0A7X3CUA2"/>
<evidence type="ECO:0000313" key="5">
    <source>
        <dbReference type="Proteomes" id="UP000450917"/>
    </source>
</evidence>
<evidence type="ECO:0000256" key="2">
    <source>
        <dbReference type="SAM" id="MobiDB-lite"/>
    </source>
</evidence>
<dbReference type="Pfam" id="PF04434">
    <property type="entry name" value="SWIM"/>
    <property type="match status" value="1"/>
</dbReference>
<name>A0A7X3CUA2_9BACL</name>
<feature type="compositionally biased region" description="Polar residues" evidence="2">
    <location>
        <begin position="115"/>
        <end position="125"/>
    </location>
</feature>
<dbReference type="PROSITE" id="PS50966">
    <property type="entry name" value="ZF_SWIM"/>
    <property type="match status" value="1"/>
</dbReference>
<gene>
    <name evidence="4" type="ORF">GNP93_14790</name>
</gene>
<keyword evidence="1" id="KW-0862">Zinc</keyword>
<sequence>MLKLQIPKNRINALARYLRDHFTVERLDGGWEDFHKRRVEDAELKHGIEIHALVRETKAHEVILNLEAIDKSECSCSDGDHCKHIAAVVFALFAPHGRPELLLQQLKQAIHVRTRQQQSKQQTNARAAEKRQDRLDPPTPDQPPGYWQRFFDQQFYGFSLNQQQSIELFHSAAKESLRPYGKSWERPLRELYALHLIVFIMRKIEQFYMDTKTSYLSYYIETGCKAVARQCHEDMQQLIPEMDIAGIAKKYPAYWKETLAMIAEAALTGKDSPLSWSTVYRGLWWRMADEREWLREERARLQKLLTASDLPARRKDALVLAEAHFTLMEEGDGAARERMDRLVRREPRDFFMYLHACYQEEAWERMLAWLRWLLPVMQKAQQEDLRQFCHYWIEAVQRQTNDAEWVHVMVALLPRTYTFYTTYLMKAGRYRAWIDLQLANRVSPLNLYSPDLQTVENHDPALVLPLYHQAVERCIAEKNRTAYQNAMRLLKKLNALYKKLERPAVWEEYIYRLAVKYSRLRALQEELRKGKWIP</sequence>
<dbReference type="EMBL" id="WNZX01000011">
    <property type="protein sequence ID" value="MUG71937.1"/>
    <property type="molecule type" value="Genomic_DNA"/>
</dbReference>
<keyword evidence="1" id="KW-0479">Metal-binding</keyword>
<protein>
    <recommendedName>
        <fullName evidence="3">SWIM-type domain-containing protein</fullName>
    </recommendedName>
</protein>
<keyword evidence="1" id="KW-0863">Zinc-finger</keyword>
<dbReference type="Proteomes" id="UP000450917">
    <property type="component" value="Unassembled WGS sequence"/>
</dbReference>
<comment type="caution">
    <text evidence="4">The sequence shown here is derived from an EMBL/GenBank/DDBJ whole genome shotgun (WGS) entry which is preliminary data.</text>
</comment>
<dbReference type="InterPro" id="IPR007527">
    <property type="entry name" value="Znf_SWIM"/>
</dbReference>
<feature type="compositionally biased region" description="Basic and acidic residues" evidence="2">
    <location>
        <begin position="127"/>
        <end position="136"/>
    </location>
</feature>
<evidence type="ECO:0000256" key="1">
    <source>
        <dbReference type="PROSITE-ProRule" id="PRU00325"/>
    </source>
</evidence>
<proteinExistence type="predicted"/>
<feature type="domain" description="SWIM-type" evidence="3">
    <location>
        <begin position="60"/>
        <end position="93"/>
    </location>
</feature>
<accession>A0A7X3CUA2</accession>
<feature type="region of interest" description="Disordered" evidence="2">
    <location>
        <begin position="113"/>
        <end position="143"/>
    </location>
</feature>